<dbReference type="InterPro" id="IPR036514">
    <property type="entry name" value="SGNH_hydro_sf"/>
</dbReference>
<dbReference type="GO" id="GO:0016788">
    <property type="term" value="F:hydrolase activity, acting on ester bonds"/>
    <property type="evidence" value="ECO:0007669"/>
    <property type="project" value="UniProtKB-ARBA"/>
</dbReference>
<sequence>MGTIPDEYMHPEMMAIGDSLYQGVRSLTMKNGMMQLSPPALAAEALGIRHKFSCPDPQRPIVVDMEKWLRMLPDISGIREDLGKNLDYWFGRAPASPSGRLFFENISVASATIADLYSQTWQTSDDFLKTLPPGAKNKIKKLKLGQIKLSPTIQSLNARFTLNPSGKAAFRNLSQVGMVAARKPKRLLVNIGSNNGLWDIAFECNPNGRMTFRAELRRLARELNALPPEVEHIYFNNLGLPSTVPNLMPVPDMVEWHEAKKPGRGKYYDKYENRFGFGYGQMTGNQLKKLDEHIMAVNKEAQQILKSAFDNPARLHFVDVAKLLLSYDSKHQKRTANNVVKLNNGKTITNVMINASLFGNFRRGGTQGLDGMHATVVGYGLMAQQVLDCIKRAEAGVNSKKIDLDAAFDRDKLLNDMPQIWNAGLWLWRDIRRARADNRPDPVDGSDDEALRDVMTLASQAAGQA</sequence>
<dbReference type="Proteomes" id="UP000315252">
    <property type="component" value="Unassembled WGS sequence"/>
</dbReference>
<organism evidence="1 2">
    <name type="scientific">Denitrobaculum tricleocarpae</name>
    <dbReference type="NCBI Taxonomy" id="2591009"/>
    <lineage>
        <taxon>Bacteria</taxon>
        <taxon>Pseudomonadati</taxon>
        <taxon>Pseudomonadota</taxon>
        <taxon>Alphaproteobacteria</taxon>
        <taxon>Rhodospirillales</taxon>
        <taxon>Rhodospirillaceae</taxon>
        <taxon>Denitrobaculum</taxon>
    </lineage>
</organism>
<dbReference type="EMBL" id="VHSH01000008">
    <property type="protein sequence ID" value="TQV76166.1"/>
    <property type="molecule type" value="Genomic_DNA"/>
</dbReference>
<dbReference type="OrthoDB" id="7320103at2"/>
<evidence type="ECO:0000313" key="2">
    <source>
        <dbReference type="Proteomes" id="UP000315252"/>
    </source>
</evidence>
<keyword evidence="2" id="KW-1185">Reference proteome</keyword>
<accession>A0A545TG63</accession>
<reference evidence="1 2" key="1">
    <citation type="submission" date="2019-06" db="EMBL/GenBank/DDBJ databases">
        <title>Whole genome sequence for Rhodospirillaceae sp. R148.</title>
        <authorList>
            <person name="Wang G."/>
        </authorList>
    </citation>
    <scope>NUCLEOTIDE SEQUENCE [LARGE SCALE GENOMIC DNA]</scope>
    <source>
        <strain evidence="1 2">R148</strain>
    </source>
</reference>
<comment type="caution">
    <text evidence="1">The sequence shown here is derived from an EMBL/GenBank/DDBJ whole genome shotgun (WGS) entry which is preliminary data.</text>
</comment>
<dbReference type="RefSeq" id="WP_142898429.1">
    <property type="nucleotide sequence ID" value="NZ_ML660059.1"/>
</dbReference>
<dbReference type="AlphaFoldDB" id="A0A545TG63"/>
<dbReference type="SUPFAM" id="SSF52266">
    <property type="entry name" value="SGNH hydrolase"/>
    <property type="match status" value="1"/>
</dbReference>
<dbReference type="Gene3D" id="3.40.50.1110">
    <property type="entry name" value="SGNH hydrolase"/>
    <property type="match status" value="1"/>
</dbReference>
<protein>
    <submittedName>
        <fullName evidence="1">Uncharacterized protein</fullName>
    </submittedName>
</protein>
<gene>
    <name evidence="1" type="ORF">FKG95_21225</name>
</gene>
<evidence type="ECO:0000313" key="1">
    <source>
        <dbReference type="EMBL" id="TQV76166.1"/>
    </source>
</evidence>
<proteinExistence type="predicted"/>
<name>A0A545TG63_9PROT</name>